<dbReference type="InterPro" id="IPR000620">
    <property type="entry name" value="EamA_dom"/>
</dbReference>
<feature type="transmembrane region" description="Helical" evidence="1">
    <location>
        <begin position="124"/>
        <end position="142"/>
    </location>
</feature>
<organism evidence="3 4">
    <name type="scientific">Aquipluma nitroreducens</name>
    <dbReference type="NCBI Taxonomy" id="2010828"/>
    <lineage>
        <taxon>Bacteria</taxon>
        <taxon>Pseudomonadati</taxon>
        <taxon>Bacteroidota</taxon>
        <taxon>Bacteroidia</taxon>
        <taxon>Marinilabiliales</taxon>
        <taxon>Prolixibacteraceae</taxon>
        <taxon>Aquipluma</taxon>
    </lineage>
</organism>
<sequence>MGHYFGEIAALLTAVFWMVTSLSFESAGKKVGSLSVNLIRLVLAFTVYCVLNYFRRGMILPFDAGTERWAWLALSGIVGFVFGDLFLFQAYVIIGARISMLIMALAPPIAAFSGWLILGEVLSPMNWFGMFVTLAGISIVILKREKQDADLTKKRKITTNYSFKGILLAFGGAVGQGVGLVLSKKGMGDYDAFAASHIRVITGMIGFAIIILVTKRYGNVWKAIRHKPAMNRIALGSFFGPFLGVSFSLIAIQHTQSGIAASIMSIVPVLIIPPAIVLFHEKVNWKEILGAVITVGGVAIFFL</sequence>
<dbReference type="AlphaFoldDB" id="A0A5K7S612"/>
<feature type="transmembrane region" description="Helical" evidence="1">
    <location>
        <begin position="163"/>
        <end position="182"/>
    </location>
</feature>
<name>A0A5K7S612_9BACT</name>
<evidence type="ECO:0000313" key="4">
    <source>
        <dbReference type="Proteomes" id="UP001193389"/>
    </source>
</evidence>
<feature type="transmembrane region" description="Helical" evidence="1">
    <location>
        <begin position="194"/>
        <end position="213"/>
    </location>
</feature>
<feature type="transmembrane region" description="Helical" evidence="1">
    <location>
        <begin position="258"/>
        <end position="278"/>
    </location>
</feature>
<gene>
    <name evidence="3" type="ORF">AQPE_1136</name>
</gene>
<dbReference type="Proteomes" id="UP001193389">
    <property type="component" value="Chromosome"/>
</dbReference>
<dbReference type="KEGG" id="anf:AQPE_1136"/>
<accession>A0A5K7S612</accession>
<evidence type="ECO:0000313" key="3">
    <source>
        <dbReference type="EMBL" id="BBE16988.1"/>
    </source>
</evidence>
<feature type="domain" description="EamA" evidence="2">
    <location>
        <begin position="5"/>
        <end position="141"/>
    </location>
</feature>
<keyword evidence="4" id="KW-1185">Reference proteome</keyword>
<feature type="transmembrane region" description="Helical" evidence="1">
    <location>
        <begin position="36"/>
        <end position="54"/>
    </location>
</feature>
<dbReference type="PANTHER" id="PTHR22911">
    <property type="entry name" value="ACYL-MALONYL CONDENSING ENZYME-RELATED"/>
    <property type="match status" value="1"/>
</dbReference>
<keyword evidence="1" id="KW-0472">Membrane</keyword>
<feature type="transmembrane region" description="Helical" evidence="1">
    <location>
        <begin position="6"/>
        <end position="24"/>
    </location>
</feature>
<dbReference type="GO" id="GO:0016020">
    <property type="term" value="C:membrane"/>
    <property type="evidence" value="ECO:0007669"/>
    <property type="project" value="InterPro"/>
</dbReference>
<proteinExistence type="predicted"/>
<evidence type="ECO:0000256" key="1">
    <source>
        <dbReference type="SAM" id="Phobius"/>
    </source>
</evidence>
<dbReference type="InterPro" id="IPR037185">
    <property type="entry name" value="EmrE-like"/>
</dbReference>
<dbReference type="Gene3D" id="1.10.3730.20">
    <property type="match status" value="1"/>
</dbReference>
<dbReference type="RefSeq" id="WP_318350018.1">
    <property type="nucleotide sequence ID" value="NZ_AP018694.1"/>
</dbReference>
<dbReference type="SUPFAM" id="SSF103481">
    <property type="entry name" value="Multidrug resistance efflux transporter EmrE"/>
    <property type="match status" value="2"/>
</dbReference>
<feature type="transmembrane region" description="Helical" evidence="1">
    <location>
        <begin position="69"/>
        <end position="88"/>
    </location>
</feature>
<dbReference type="EMBL" id="AP018694">
    <property type="protein sequence ID" value="BBE16988.1"/>
    <property type="molecule type" value="Genomic_DNA"/>
</dbReference>
<keyword evidence="1" id="KW-0812">Transmembrane</keyword>
<dbReference type="PANTHER" id="PTHR22911:SF137">
    <property type="entry name" value="SOLUTE CARRIER FAMILY 35 MEMBER G2-RELATED"/>
    <property type="match status" value="1"/>
</dbReference>
<protein>
    <recommendedName>
        <fullName evidence="2">EamA domain-containing protein</fullName>
    </recommendedName>
</protein>
<feature type="domain" description="EamA" evidence="2">
    <location>
        <begin position="164"/>
        <end position="302"/>
    </location>
</feature>
<evidence type="ECO:0000259" key="2">
    <source>
        <dbReference type="Pfam" id="PF00892"/>
    </source>
</evidence>
<reference evidence="3" key="1">
    <citation type="journal article" date="2020" name="Int. J. Syst. Evol. Microbiol.">
        <title>Aquipluma nitroreducens gen. nov. sp. nov., a novel facultatively anaerobic bacterium isolated from a freshwater lake.</title>
        <authorList>
            <person name="Watanabe M."/>
            <person name="Kojima H."/>
            <person name="Fukui M."/>
        </authorList>
    </citation>
    <scope>NUCLEOTIDE SEQUENCE</scope>
    <source>
        <strain evidence="3">MeG22</strain>
    </source>
</reference>
<feature type="transmembrane region" description="Helical" evidence="1">
    <location>
        <begin position="233"/>
        <end position="252"/>
    </location>
</feature>
<feature type="transmembrane region" description="Helical" evidence="1">
    <location>
        <begin position="100"/>
        <end position="118"/>
    </location>
</feature>
<keyword evidence="1" id="KW-1133">Transmembrane helix</keyword>
<dbReference type="Pfam" id="PF00892">
    <property type="entry name" value="EamA"/>
    <property type="match status" value="2"/>
</dbReference>